<evidence type="ECO:0000313" key="2">
    <source>
        <dbReference type="Proteomes" id="UP001157439"/>
    </source>
</evidence>
<dbReference type="Proteomes" id="UP001157439">
    <property type="component" value="Unassembled WGS sequence"/>
</dbReference>
<organism evidence="1 2">
    <name type="scientific">Paraferrimonas haliotis</name>
    <dbReference type="NCBI Taxonomy" id="2013866"/>
    <lineage>
        <taxon>Bacteria</taxon>
        <taxon>Pseudomonadati</taxon>
        <taxon>Pseudomonadota</taxon>
        <taxon>Gammaproteobacteria</taxon>
        <taxon>Alteromonadales</taxon>
        <taxon>Ferrimonadaceae</taxon>
        <taxon>Paraferrimonas</taxon>
    </lineage>
</organism>
<dbReference type="Gene3D" id="3.90.1720.10">
    <property type="entry name" value="endopeptidase domain like (from Nostoc punctiforme)"/>
    <property type="match status" value="1"/>
</dbReference>
<dbReference type="EMBL" id="BSPO01000003">
    <property type="protein sequence ID" value="GLS84391.1"/>
    <property type="molecule type" value="Genomic_DNA"/>
</dbReference>
<name>A0AA37TUE6_9GAMM</name>
<keyword evidence="2" id="KW-1185">Reference proteome</keyword>
<gene>
    <name evidence="1" type="ORF">GCM10007894_23680</name>
</gene>
<accession>A0AA37TUE6</accession>
<evidence type="ECO:0000313" key="1">
    <source>
        <dbReference type="EMBL" id="GLS84391.1"/>
    </source>
</evidence>
<proteinExistence type="predicted"/>
<sequence length="191" mass="21802">MALPIVWLGAGLLGAAFVADSQAQRRQLEQRRRWDENLDRKQTALTLPSEWHSGLSQVAPEPGSLVACHVYGVVEHTGIWLGEGHIAELHGSGLIRGVSEQRFLSQRSGKRIFVCCNRYHQPIRLSEDTVTRASSTLYQVKDYHLFENNCHRYVYWALTGENRKVRDFSQLNCLVSAKAKQPLFWDLCQRP</sequence>
<comment type="caution">
    <text evidence="1">The sequence shown here is derived from an EMBL/GenBank/DDBJ whole genome shotgun (WGS) entry which is preliminary data.</text>
</comment>
<evidence type="ECO:0008006" key="3">
    <source>
        <dbReference type="Google" id="ProtNLM"/>
    </source>
</evidence>
<dbReference type="RefSeq" id="WP_095499205.1">
    <property type="nucleotide sequence ID" value="NZ_BSPO01000003.1"/>
</dbReference>
<reference evidence="1 2" key="1">
    <citation type="journal article" date="2014" name="Int. J. Syst. Evol. Microbiol.">
        <title>Complete genome sequence of Corynebacterium casei LMG S-19264T (=DSM 44701T), isolated from a smear-ripened cheese.</title>
        <authorList>
            <consortium name="US DOE Joint Genome Institute (JGI-PGF)"/>
            <person name="Walter F."/>
            <person name="Albersmeier A."/>
            <person name="Kalinowski J."/>
            <person name="Ruckert C."/>
        </authorList>
    </citation>
    <scope>NUCLEOTIDE SEQUENCE [LARGE SCALE GENOMIC DNA]</scope>
    <source>
        <strain evidence="1 2">NBRC 112785</strain>
    </source>
</reference>
<protein>
    <recommendedName>
        <fullName evidence="3">Lecithin retinol acyltransferase</fullName>
    </recommendedName>
</protein>
<dbReference type="AlphaFoldDB" id="A0AA37TUE6"/>